<feature type="compositionally biased region" description="Pro residues" evidence="1">
    <location>
        <begin position="127"/>
        <end position="136"/>
    </location>
</feature>
<dbReference type="OrthoDB" id="417037at2759"/>
<dbReference type="EMBL" id="JAPFRF010000003">
    <property type="protein sequence ID" value="KAJ7338743.1"/>
    <property type="molecule type" value="Genomic_DNA"/>
</dbReference>
<evidence type="ECO:0000256" key="1">
    <source>
        <dbReference type="SAM" id="MobiDB-lite"/>
    </source>
</evidence>
<evidence type="ECO:0000313" key="4">
    <source>
        <dbReference type="Proteomes" id="UP001142489"/>
    </source>
</evidence>
<sequence length="247" mass="27304">MFAGQSGRVAELLIFLVTGKIALSALQLLQHTEFGWTTKIIIKHRPYHGHLIHFPKGEALRWEVVIQTADIPSGGRESNHVVGEGKKGETRCRGKMSSADPSLTKAEEATARQIPEVSAEGNSNYSPRPPPPPLPSPDEKLGMGLCGQCQAWLLSPLDDVRYLISCTNWSEVLSWLPASALYVGIIYSGSRALSRLPIPIFLTLHNAAEILTYGIEAFVQKESEIHKSIPLYACYEMTLQWSNIEKL</sequence>
<organism evidence="3 4">
    <name type="scientific">Phrynocephalus forsythii</name>
    <dbReference type="NCBI Taxonomy" id="171643"/>
    <lineage>
        <taxon>Eukaryota</taxon>
        <taxon>Metazoa</taxon>
        <taxon>Chordata</taxon>
        <taxon>Craniata</taxon>
        <taxon>Vertebrata</taxon>
        <taxon>Euteleostomi</taxon>
        <taxon>Lepidosauria</taxon>
        <taxon>Squamata</taxon>
        <taxon>Bifurcata</taxon>
        <taxon>Unidentata</taxon>
        <taxon>Episquamata</taxon>
        <taxon>Toxicofera</taxon>
        <taxon>Iguania</taxon>
        <taxon>Acrodonta</taxon>
        <taxon>Agamidae</taxon>
        <taxon>Agaminae</taxon>
        <taxon>Phrynocephalus</taxon>
    </lineage>
</organism>
<proteinExistence type="predicted"/>
<name>A0A9Q0Y276_9SAUR</name>
<feature type="region of interest" description="Disordered" evidence="1">
    <location>
        <begin position="75"/>
        <end position="139"/>
    </location>
</feature>
<dbReference type="AlphaFoldDB" id="A0A9Q0Y276"/>
<evidence type="ECO:0000313" key="3">
    <source>
        <dbReference type="EMBL" id="KAJ7338743.1"/>
    </source>
</evidence>
<evidence type="ECO:0008006" key="5">
    <source>
        <dbReference type="Google" id="ProtNLM"/>
    </source>
</evidence>
<accession>A0A9Q0Y276</accession>
<dbReference type="Proteomes" id="UP001142489">
    <property type="component" value="Unassembled WGS sequence"/>
</dbReference>
<feature type="compositionally biased region" description="Basic and acidic residues" evidence="1">
    <location>
        <begin position="77"/>
        <end position="92"/>
    </location>
</feature>
<gene>
    <name evidence="3" type="ORF">JRQ81_012645</name>
</gene>
<protein>
    <recommendedName>
        <fullName evidence="5">Mitochondrial pyruvate carrier</fullName>
    </recommendedName>
</protein>
<reference evidence="3" key="1">
    <citation type="journal article" date="2023" name="DNA Res.">
        <title>Chromosome-level genome assembly of Phrynocephalus forsythii using third-generation DNA sequencing and Hi-C analysis.</title>
        <authorList>
            <person name="Qi Y."/>
            <person name="Zhao W."/>
            <person name="Zhao Y."/>
            <person name="Niu C."/>
            <person name="Cao S."/>
            <person name="Zhang Y."/>
        </authorList>
    </citation>
    <scope>NUCLEOTIDE SEQUENCE</scope>
    <source>
        <tissue evidence="3">Muscle</tissue>
    </source>
</reference>
<evidence type="ECO:0000256" key="2">
    <source>
        <dbReference type="SAM" id="SignalP"/>
    </source>
</evidence>
<comment type="caution">
    <text evidence="3">The sequence shown here is derived from an EMBL/GenBank/DDBJ whole genome shotgun (WGS) entry which is preliminary data.</text>
</comment>
<keyword evidence="2" id="KW-0732">Signal</keyword>
<keyword evidence="4" id="KW-1185">Reference proteome</keyword>
<feature type="chain" id="PRO_5040185015" description="Mitochondrial pyruvate carrier" evidence="2">
    <location>
        <begin position="25"/>
        <end position="247"/>
    </location>
</feature>
<feature type="signal peptide" evidence="2">
    <location>
        <begin position="1"/>
        <end position="24"/>
    </location>
</feature>